<dbReference type="HAMAP" id="MF_00445">
    <property type="entry name" value="NDH1_NuoN_1"/>
    <property type="match status" value="1"/>
</dbReference>
<comment type="catalytic activity">
    <reaction evidence="6">
        <text>a quinone + NADH + 5 H(+)(in) = a quinol + NAD(+) + 4 H(+)(out)</text>
        <dbReference type="Rhea" id="RHEA:57888"/>
        <dbReference type="ChEBI" id="CHEBI:15378"/>
        <dbReference type="ChEBI" id="CHEBI:24646"/>
        <dbReference type="ChEBI" id="CHEBI:57540"/>
        <dbReference type="ChEBI" id="CHEBI:57945"/>
        <dbReference type="ChEBI" id="CHEBI:132124"/>
    </reaction>
</comment>
<feature type="transmembrane region" description="Helical" evidence="6">
    <location>
        <begin position="296"/>
        <end position="316"/>
    </location>
</feature>
<dbReference type="InterPro" id="IPR001750">
    <property type="entry name" value="ND/Mrp_TM"/>
</dbReference>
<feature type="domain" description="NADH:quinone oxidoreductase/Mrp antiporter transmembrane" evidence="8">
    <location>
        <begin position="122"/>
        <end position="416"/>
    </location>
</feature>
<evidence type="ECO:0000256" key="4">
    <source>
        <dbReference type="ARBA" id="ARBA00022989"/>
    </source>
</evidence>
<evidence type="ECO:0000313" key="10">
    <source>
        <dbReference type="Proteomes" id="UP001239909"/>
    </source>
</evidence>
<feature type="transmembrane region" description="Helical" evidence="6">
    <location>
        <begin position="401"/>
        <end position="421"/>
    </location>
</feature>
<dbReference type="Proteomes" id="UP001239909">
    <property type="component" value="Unassembled WGS sequence"/>
</dbReference>
<evidence type="ECO:0000256" key="5">
    <source>
        <dbReference type="ARBA" id="ARBA00023136"/>
    </source>
</evidence>
<dbReference type="NCBIfam" id="NF004440">
    <property type="entry name" value="PRK05777.1-3"/>
    <property type="match status" value="1"/>
</dbReference>
<protein>
    <recommendedName>
        <fullName evidence="6">NADH-quinone oxidoreductase subunit N</fullName>
        <ecNumber evidence="6">7.1.1.-</ecNumber>
    </recommendedName>
    <alternativeName>
        <fullName evidence="6">NADH dehydrogenase I subunit N</fullName>
    </alternativeName>
    <alternativeName>
        <fullName evidence="6">NDH-1 subunit N</fullName>
    </alternativeName>
</protein>
<sequence>MSGDYASAIPELIMAGSAMALLMVGAYGGGDARRGVILWCAAGLMAVLGIWVATTAPTGQPAFSGAFLNDRFAQFAKVLILFSSAAMLVIGNGYLERRKLMRFEYPVLILLATLGMMMMVSSGDLISLYVGLELQSLALYVVASFNRDSQRSTEAGLKYFVLGALSSGLLLYGASLIYGYTGSTNFTIIAGIIKSEGVSLGLTFGLVFVCAALAFKISAAPFHMWTPDVYEGSPTPVTAFFATAPKVAAGALFARVLYGGFGDAVHDWQQILVFVSVASMFLGAIAAIGQKNLKRLMAYSSIGHMGFALVGLAAGTEAGAQSLLFYLAIYVVMNIGVFAFILSMERDGQPVVQIADLAGLARVQPAHALAVAVLMFSLAGLPPLVGFFAKFFVFKAAVDAGLAPLALAGAIASVIGAYYYLNIVRVMYLSDQERPLDIVSGVFGKVMVGGAALAMAAGWLPFVSSAIGLTDATLAAARALGG</sequence>
<evidence type="ECO:0000259" key="8">
    <source>
        <dbReference type="Pfam" id="PF00361"/>
    </source>
</evidence>
<keyword evidence="3 6" id="KW-0812">Transmembrane</keyword>
<feature type="transmembrane region" description="Helical" evidence="6">
    <location>
        <begin position="237"/>
        <end position="258"/>
    </location>
</feature>
<keyword evidence="10" id="KW-1185">Reference proteome</keyword>
<comment type="function">
    <text evidence="1 6">NDH-1 shuttles electrons from NADH, via FMN and iron-sulfur (Fe-S) centers, to quinones in the respiratory chain. The immediate electron acceptor for the enzyme in this species is believed to be ubiquinone. Couples the redox reaction to proton translocation (for every two electrons transferred, four hydrogen ions are translocated across the cytoplasmic membrane), and thus conserves the redox energy in a proton gradient.</text>
</comment>
<keyword evidence="6" id="KW-0874">Quinone</keyword>
<gene>
    <name evidence="6 9" type="primary">nuoN</name>
    <name evidence="9" type="ORF">LNKW23_44360</name>
</gene>
<evidence type="ECO:0000256" key="2">
    <source>
        <dbReference type="ARBA" id="ARBA00004127"/>
    </source>
</evidence>
<accession>A0ABQ6LT14</accession>
<feature type="transmembrane region" description="Helical" evidence="6">
    <location>
        <begin position="365"/>
        <end position="389"/>
    </location>
</feature>
<evidence type="ECO:0000256" key="3">
    <source>
        <dbReference type="ARBA" id="ARBA00022692"/>
    </source>
</evidence>
<keyword evidence="5 6" id="KW-0472">Membrane</keyword>
<dbReference type="PANTHER" id="PTHR22773">
    <property type="entry name" value="NADH DEHYDROGENASE"/>
    <property type="match status" value="1"/>
</dbReference>
<dbReference type="Pfam" id="PF00361">
    <property type="entry name" value="Proton_antipo_M"/>
    <property type="match status" value="1"/>
</dbReference>
<organism evidence="9 10">
    <name type="scientific">Paralimibaculum aggregatum</name>
    <dbReference type="NCBI Taxonomy" id="3036245"/>
    <lineage>
        <taxon>Bacteria</taxon>
        <taxon>Pseudomonadati</taxon>
        <taxon>Pseudomonadota</taxon>
        <taxon>Alphaproteobacteria</taxon>
        <taxon>Rhodobacterales</taxon>
        <taxon>Paracoccaceae</taxon>
        <taxon>Paralimibaculum</taxon>
    </lineage>
</organism>
<evidence type="ECO:0000256" key="7">
    <source>
        <dbReference type="RuleBase" id="RU000320"/>
    </source>
</evidence>
<evidence type="ECO:0000256" key="6">
    <source>
        <dbReference type="HAMAP-Rule" id="MF_00445"/>
    </source>
</evidence>
<comment type="caution">
    <text evidence="9">The sequence shown here is derived from an EMBL/GenBank/DDBJ whole genome shotgun (WGS) entry which is preliminary data.</text>
</comment>
<keyword evidence="6" id="KW-0830">Ubiquinone</keyword>
<comment type="subcellular location">
    <subcellularLocation>
        <location evidence="6">Cell membrane</location>
        <topology evidence="6">Multi-pass membrane protein</topology>
    </subcellularLocation>
    <subcellularLocation>
        <location evidence="2">Endomembrane system</location>
        <topology evidence="2">Multi-pass membrane protein</topology>
    </subcellularLocation>
    <subcellularLocation>
        <location evidence="7">Membrane</location>
        <topology evidence="7">Multi-pass membrane protein</topology>
    </subcellularLocation>
</comment>
<evidence type="ECO:0000256" key="1">
    <source>
        <dbReference type="ARBA" id="ARBA00002378"/>
    </source>
</evidence>
<comment type="similarity">
    <text evidence="6">Belongs to the complex I subunit 2 family.</text>
</comment>
<keyword evidence="6" id="KW-0520">NAD</keyword>
<feature type="transmembrane region" description="Helical" evidence="6">
    <location>
        <begin position="270"/>
        <end position="289"/>
    </location>
</feature>
<dbReference type="NCBIfam" id="TIGR01770">
    <property type="entry name" value="NDH_I_N"/>
    <property type="match status" value="1"/>
</dbReference>
<feature type="transmembrane region" description="Helical" evidence="6">
    <location>
        <begin position="74"/>
        <end position="91"/>
    </location>
</feature>
<feature type="transmembrane region" description="Helical" evidence="6">
    <location>
        <begin position="103"/>
        <end position="120"/>
    </location>
</feature>
<reference evidence="9 10" key="1">
    <citation type="submission" date="2023-04" db="EMBL/GenBank/DDBJ databases">
        <title>Marinoamorphus aggregata gen. nov., sp. Nov., isolate from tissue of brittle star Ophioplocus japonicus.</title>
        <authorList>
            <person name="Kawano K."/>
            <person name="Sawayama S."/>
            <person name="Nakagawa S."/>
        </authorList>
    </citation>
    <scope>NUCLEOTIDE SEQUENCE [LARGE SCALE GENOMIC DNA]</scope>
    <source>
        <strain evidence="9 10">NKW23</strain>
    </source>
</reference>
<comment type="subunit">
    <text evidence="6">NDH-1 is composed of 14 different subunits. Subunits NuoA, H, J, K, L, M, N constitute the membrane sector of the complex.</text>
</comment>
<dbReference type="EMBL" id="BSYI01000055">
    <property type="protein sequence ID" value="GMG85219.1"/>
    <property type="molecule type" value="Genomic_DNA"/>
</dbReference>
<keyword evidence="6" id="KW-0813">Transport</keyword>
<keyword evidence="4 6" id="KW-1133">Transmembrane helix</keyword>
<feature type="transmembrane region" description="Helical" evidence="6">
    <location>
        <begin position="200"/>
        <end position="225"/>
    </location>
</feature>
<dbReference type="InterPro" id="IPR010096">
    <property type="entry name" value="NADH-Q_OxRdtase_suN/2"/>
</dbReference>
<proteinExistence type="inferred from homology"/>
<name>A0ABQ6LT14_9RHOB</name>
<keyword evidence="6" id="KW-1278">Translocase</keyword>
<feature type="transmembrane region" description="Helical" evidence="6">
    <location>
        <begin position="36"/>
        <end position="54"/>
    </location>
</feature>
<evidence type="ECO:0000313" key="9">
    <source>
        <dbReference type="EMBL" id="GMG85219.1"/>
    </source>
</evidence>
<dbReference type="EC" id="7.1.1.-" evidence="6"/>
<feature type="transmembrane region" description="Helical" evidence="6">
    <location>
        <begin position="442"/>
        <end position="462"/>
    </location>
</feature>
<dbReference type="RefSeq" id="WP_285674501.1">
    <property type="nucleotide sequence ID" value="NZ_BSYI01000055.1"/>
</dbReference>
<feature type="transmembrane region" description="Helical" evidence="6">
    <location>
        <begin position="12"/>
        <end position="29"/>
    </location>
</feature>
<feature type="transmembrane region" description="Helical" evidence="6">
    <location>
        <begin position="322"/>
        <end position="344"/>
    </location>
</feature>
<keyword evidence="6" id="KW-1003">Cell membrane</keyword>